<dbReference type="InterPro" id="IPR020845">
    <property type="entry name" value="AMP-binding_CS"/>
</dbReference>
<dbReference type="PANTHER" id="PTHR43201">
    <property type="entry name" value="ACYL-COA SYNTHETASE"/>
    <property type="match status" value="1"/>
</dbReference>
<dbReference type="Gene3D" id="3.40.50.12780">
    <property type="entry name" value="N-terminal domain of ligase-like"/>
    <property type="match status" value="1"/>
</dbReference>
<dbReference type="Gene3D" id="3.30.300.30">
    <property type="match status" value="1"/>
</dbReference>
<gene>
    <name evidence="5" type="ORF">EV681_3315</name>
</gene>
<dbReference type="InterPro" id="IPR025110">
    <property type="entry name" value="AMP-bd_C"/>
</dbReference>
<dbReference type="FunFam" id="3.30.300.30:FF:000008">
    <property type="entry name" value="2,3-dihydroxybenzoate-AMP ligase"/>
    <property type="match status" value="1"/>
</dbReference>
<keyword evidence="2 5" id="KW-0436">Ligase</keyword>
<dbReference type="AlphaFoldDB" id="A0A4Q7VFW5"/>
<dbReference type="Proteomes" id="UP000293398">
    <property type="component" value="Unassembled WGS sequence"/>
</dbReference>
<dbReference type="OrthoDB" id="9766486at2"/>
<dbReference type="EMBL" id="SHKO01000002">
    <property type="protein sequence ID" value="RZT94881.1"/>
    <property type="molecule type" value="Genomic_DNA"/>
</dbReference>
<feature type="domain" description="AMP-binding enzyme C-terminal" evidence="4">
    <location>
        <begin position="420"/>
        <end position="495"/>
    </location>
</feature>
<evidence type="ECO:0000313" key="5">
    <source>
        <dbReference type="EMBL" id="RZT94881.1"/>
    </source>
</evidence>
<evidence type="ECO:0000313" key="6">
    <source>
        <dbReference type="Proteomes" id="UP000293398"/>
    </source>
</evidence>
<dbReference type="InterPro" id="IPR042099">
    <property type="entry name" value="ANL_N_sf"/>
</dbReference>
<sequence length="529" mass="58452">MNIAILLQTAASSFAHRPAISFGDQLYASYEQFGDRVARIAASIRSAGLVKGDRVGIAMTNAPEYLEILFGIWHAGLCAVPMNAKLHEREVNYALEHSGSRWCFITQDLSVKLASLPEYVPSIERVIVAGSDSYRDLFSSTPMPIAEVEARDPAWLFYTSGTTGRPKGATLTHHSLMAMTLRYFADIDEVTEQDCMLHAAPMSHGGGLYALPHIAKASHHVVPVSTGFDPTEIFELTHLYNNLTFFVVPTMLNRLVNHPAVLQANLNGVKTIFYGGAPMYVEDLKRAIDTFGPKLVGIYAQGETPNTLTFLSKRAHADVGNPRYEEHLSSVGIARTGVNLRVVDDHGKDLPLGEIGEIITRSDVCMDGYWNNPEATEKTLRDGWLFTGDMGCISDDGYLSLKDRSKDLIISGGSNIYPREVEEVLLLHPGVLEVSVVGRPHHDWGEEVVAFIVVRSGYNFSVEELDAICMDNIARYKRPKEYIILSELPKSDYGKVLKSELRKLLKNSNDASEACQVFTVDRDLNAASE</sequence>
<comment type="similarity">
    <text evidence="1">Belongs to the ATP-dependent AMP-binding enzyme family.</text>
</comment>
<name>A0A4Q7VFW5_9BURK</name>
<accession>A0A4Q7VFW5</accession>
<dbReference type="PANTHER" id="PTHR43201:SF5">
    <property type="entry name" value="MEDIUM-CHAIN ACYL-COA LIGASE ACSF2, MITOCHONDRIAL"/>
    <property type="match status" value="1"/>
</dbReference>
<dbReference type="PROSITE" id="PS00455">
    <property type="entry name" value="AMP_BINDING"/>
    <property type="match status" value="1"/>
</dbReference>
<protein>
    <submittedName>
        <fullName evidence="5">Acyl-CoA synthetase (AMP-forming)/AMP-acid ligase II</fullName>
    </submittedName>
</protein>
<evidence type="ECO:0000259" key="3">
    <source>
        <dbReference type="Pfam" id="PF00501"/>
    </source>
</evidence>
<dbReference type="RefSeq" id="WP_130304585.1">
    <property type="nucleotide sequence ID" value="NZ_SHKO01000002.1"/>
</dbReference>
<keyword evidence="6" id="KW-1185">Reference proteome</keyword>
<feature type="domain" description="AMP-dependent synthetase/ligase" evidence="3">
    <location>
        <begin position="8"/>
        <end position="370"/>
    </location>
</feature>
<comment type="caution">
    <text evidence="5">The sequence shown here is derived from an EMBL/GenBank/DDBJ whole genome shotgun (WGS) entry which is preliminary data.</text>
</comment>
<dbReference type="Pfam" id="PF13193">
    <property type="entry name" value="AMP-binding_C"/>
    <property type="match status" value="1"/>
</dbReference>
<reference evidence="5 6" key="1">
    <citation type="submission" date="2019-02" db="EMBL/GenBank/DDBJ databases">
        <title>Genomic Encyclopedia of Type Strains, Phase IV (KMG-IV): sequencing the most valuable type-strain genomes for metagenomic binning, comparative biology and taxonomic classification.</title>
        <authorList>
            <person name="Goeker M."/>
        </authorList>
    </citation>
    <scope>NUCLEOTIDE SEQUENCE [LARGE SCALE GENOMIC DNA]</scope>
    <source>
        <strain evidence="5 6">DSM 23814</strain>
    </source>
</reference>
<dbReference type="SUPFAM" id="SSF56801">
    <property type="entry name" value="Acetyl-CoA synthetase-like"/>
    <property type="match status" value="1"/>
</dbReference>
<dbReference type="InterPro" id="IPR000873">
    <property type="entry name" value="AMP-dep_synth/lig_dom"/>
</dbReference>
<evidence type="ECO:0000256" key="1">
    <source>
        <dbReference type="ARBA" id="ARBA00006432"/>
    </source>
</evidence>
<evidence type="ECO:0000256" key="2">
    <source>
        <dbReference type="ARBA" id="ARBA00022598"/>
    </source>
</evidence>
<dbReference type="InterPro" id="IPR045851">
    <property type="entry name" value="AMP-bd_C_sf"/>
</dbReference>
<dbReference type="Pfam" id="PF00501">
    <property type="entry name" value="AMP-binding"/>
    <property type="match status" value="1"/>
</dbReference>
<evidence type="ECO:0000259" key="4">
    <source>
        <dbReference type="Pfam" id="PF13193"/>
    </source>
</evidence>
<proteinExistence type="inferred from homology"/>
<dbReference type="GO" id="GO:0006631">
    <property type="term" value="P:fatty acid metabolic process"/>
    <property type="evidence" value="ECO:0007669"/>
    <property type="project" value="TreeGrafter"/>
</dbReference>
<organism evidence="5 6">
    <name type="scientific">Advenella incenata</name>
    <dbReference type="NCBI Taxonomy" id="267800"/>
    <lineage>
        <taxon>Bacteria</taxon>
        <taxon>Pseudomonadati</taxon>
        <taxon>Pseudomonadota</taxon>
        <taxon>Betaproteobacteria</taxon>
        <taxon>Burkholderiales</taxon>
        <taxon>Alcaligenaceae</taxon>
    </lineage>
</organism>
<dbReference type="GO" id="GO:0031956">
    <property type="term" value="F:medium-chain fatty acid-CoA ligase activity"/>
    <property type="evidence" value="ECO:0007669"/>
    <property type="project" value="TreeGrafter"/>
</dbReference>